<feature type="domain" description="SH3" evidence="5">
    <location>
        <begin position="329"/>
        <end position="391"/>
    </location>
</feature>
<dbReference type="GO" id="GO:0072659">
    <property type="term" value="P:protein localization to plasma membrane"/>
    <property type="evidence" value="ECO:0007669"/>
    <property type="project" value="TreeGrafter"/>
</dbReference>
<dbReference type="Pfam" id="PF14603">
    <property type="entry name" value="hSH3"/>
    <property type="match status" value="2"/>
</dbReference>
<dbReference type="SMART" id="SM00326">
    <property type="entry name" value="SH3"/>
    <property type="match status" value="1"/>
</dbReference>
<dbReference type="FunFam" id="2.30.30.40:FF:000307">
    <property type="entry name" value="Predicted protein"/>
    <property type="match status" value="1"/>
</dbReference>
<dbReference type="GO" id="GO:0007229">
    <property type="term" value="P:integrin-mediated signaling pathway"/>
    <property type="evidence" value="ECO:0007669"/>
    <property type="project" value="InterPro"/>
</dbReference>
<dbReference type="PROSITE" id="PS50002">
    <property type="entry name" value="SH3"/>
    <property type="match status" value="1"/>
</dbReference>
<feature type="region of interest" description="Disordered" evidence="4">
    <location>
        <begin position="295"/>
        <end position="318"/>
    </location>
</feature>
<dbReference type="InterPro" id="IPR001452">
    <property type="entry name" value="SH3_domain"/>
</dbReference>
<proteinExistence type="predicted"/>
<evidence type="ECO:0000259" key="5">
    <source>
        <dbReference type="PROSITE" id="PS50002"/>
    </source>
</evidence>
<dbReference type="InterPro" id="IPR043443">
    <property type="entry name" value="FYB1/2-like"/>
</dbReference>
<dbReference type="PANTHER" id="PTHR16830">
    <property type="entry name" value="SH2 CONTAINING ADAPTOR PRAM-1 RELATED"/>
    <property type="match status" value="1"/>
</dbReference>
<dbReference type="SUPFAM" id="SSF50044">
    <property type="entry name" value="SH3-domain"/>
    <property type="match status" value="2"/>
</dbReference>
<accession>A0A6P7HV92</accession>
<dbReference type="Proteomes" id="UP000515145">
    <property type="component" value="Chromosome 4"/>
</dbReference>
<dbReference type="InParanoid" id="A0A6P7HV92"/>
<feature type="region of interest" description="Disordered" evidence="4">
    <location>
        <begin position="199"/>
        <end position="265"/>
    </location>
</feature>
<protein>
    <submittedName>
        <fullName evidence="7">FYN-binding protein 1 isoform X1</fullName>
    </submittedName>
</protein>
<sequence length="559" mass="62269">MGENVDVKALRAKFTNNTSSLDTSSRDSGSPKSPRPGFGRVILPIDSELAHKLSPTVPPSSLAGPGLVRLPTPEPAATSRSAPFPRPPPSSGARGPILPADINKVKQTGELLQNIMLSHQRPPGLSKLAPAPGPSSTPLPLRQPPRQRSAGDVTPLRRPLPPEGPLPVKPKRPPTVNLEPFLRFKRGQAFAAPKKSHGFLSSVPADRNVPLPGVVSPPKPPQRFNKPNRLPRQIASVDLEDDQDPYDDIGSFDKNETLSDNSSQCVDGDADDVYEFIDEDQVEINRVTAQKINKREAQRQQEQEKKQQMERQKRQKELKKNFQLEGEIEVIHTARARYDWYGEDKLDLRVRQGDSVDILRLNNNPGGKWLARSQDGNYGYISNVCVDIDYEAVKFKALQSRRADLSALPPPPPDPPQMVHNMVFNNRHSFAEDDDDYDDVQPITEDFPPPPPEISLDPKVEKELRKKFKYEGPVRVLHTMMVNPNGTIKKPGGKDLAVIQGEVLDVIQHTSSKKALCRNSFGKYGYVSRSLLLPMEGDIYDDVDYSCDVYDNDSPHNDY</sequence>
<evidence type="ECO:0000313" key="6">
    <source>
        <dbReference type="Proteomes" id="UP000515145"/>
    </source>
</evidence>
<feature type="compositionally biased region" description="Pro residues" evidence="4">
    <location>
        <begin position="131"/>
        <end position="143"/>
    </location>
</feature>
<dbReference type="GeneID" id="114434521"/>
<name>A0A6P7HV92_9TELE</name>
<evidence type="ECO:0000256" key="2">
    <source>
        <dbReference type="ARBA" id="ARBA00022553"/>
    </source>
</evidence>
<feature type="compositionally biased region" description="Pro residues" evidence="4">
    <location>
        <begin position="158"/>
        <end position="168"/>
    </location>
</feature>
<evidence type="ECO:0000256" key="3">
    <source>
        <dbReference type="PROSITE-ProRule" id="PRU00192"/>
    </source>
</evidence>
<dbReference type="GO" id="GO:0005886">
    <property type="term" value="C:plasma membrane"/>
    <property type="evidence" value="ECO:0007669"/>
    <property type="project" value="InterPro"/>
</dbReference>
<gene>
    <name evidence="7" type="primary">LOC114434521</name>
</gene>
<evidence type="ECO:0000256" key="1">
    <source>
        <dbReference type="ARBA" id="ARBA00022443"/>
    </source>
</evidence>
<keyword evidence="6" id="KW-1185">Reference proteome</keyword>
<feature type="compositionally biased region" description="Basic and acidic residues" evidence="4">
    <location>
        <begin position="295"/>
        <end position="312"/>
    </location>
</feature>
<reference evidence="7" key="1">
    <citation type="submission" date="2025-08" db="UniProtKB">
        <authorList>
            <consortium name="RefSeq"/>
        </authorList>
    </citation>
    <scope>IDENTIFICATION</scope>
</reference>
<feature type="compositionally biased region" description="Acidic residues" evidence="4">
    <location>
        <begin position="238"/>
        <end position="247"/>
    </location>
</feature>
<evidence type="ECO:0000313" key="7">
    <source>
        <dbReference type="RefSeq" id="XP_028259630.1"/>
    </source>
</evidence>
<dbReference type="InterPro" id="IPR029294">
    <property type="entry name" value="hSH3"/>
</dbReference>
<feature type="compositionally biased region" description="Low complexity" evidence="4">
    <location>
        <begin position="15"/>
        <end position="30"/>
    </location>
</feature>
<evidence type="ECO:0000256" key="4">
    <source>
        <dbReference type="SAM" id="MobiDB-lite"/>
    </source>
</evidence>
<feature type="region of interest" description="Disordered" evidence="4">
    <location>
        <begin position="1"/>
        <end position="175"/>
    </location>
</feature>
<keyword evidence="2" id="KW-0597">Phosphoprotein</keyword>
<keyword evidence="1 3" id="KW-0728">SH3 domain</keyword>
<dbReference type="PANTHER" id="PTHR16830:SF19">
    <property type="entry name" value="FYN-BINDING PROTEIN-LIKE-RELATED"/>
    <property type="match status" value="1"/>
</dbReference>
<organism evidence="6 7">
    <name type="scientific">Parambassis ranga</name>
    <name type="common">Indian glassy fish</name>
    <dbReference type="NCBI Taxonomy" id="210632"/>
    <lineage>
        <taxon>Eukaryota</taxon>
        <taxon>Metazoa</taxon>
        <taxon>Chordata</taxon>
        <taxon>Craniata</taxon>
        <taxon>Vertebrata</taxon>
        <taxon>Euteleostomi</taxon>
        <taxon>Actinopterygii</taxon>
        <taxon>Neopterygii</taxon>
        <taxon>Teleostei</taxon>
        <taxon>Neoteleostei</taxon>
        <taxon>Acanthomorphata</taxon>
        <taxon>Ovalentaria</taxon>
        <taxon>Ambassidae</taxon>
        <taxon>Parambassis</taxon>
    </lineage>
</organism>
<dbReference type="InterPro" id="IPR036028">
    <property type="entry name" value="SH3-like_dom_sf"/>
</dbReference>
<dbReference type="AlphaFoldDB" id="A0A6P7HV92"/>
<dbReference type="Gene3D" id="2.30.30.40">
    <property type="entry name" value="SH3 Domains"/>
    <property type="match status" value="2"/>
</dbReference>
<dbReference type="GO" id="GO:0050852">
    <property type="term" value="P:T cell receptor signaling pathway"/>
    <property type="evidence" value="ECO:0007669"/>
    <property type="project" value="TreeGrafter"/>
</dbReference>
<dbReference type="RefSeq" id="XP_028259630.1">
    <property type="nucleotide sequence ID" value="XM_028403829.1"/>
</dbReference>
<dbReference type="OrthoDB" id="8889279at2759"/>